<name>A0A8K0I810_COCNU</name>
<organism evidence="1 2">
    <name type="scientific">Cocos nucifera</name>
    <name type="common">Coconut palm</name>
    <dbReference type="NCBI Taxonomy" id="13894"/>
    <lineage>
        <taxon>Eukaryota</taxon>
        <taxon>Viridiplantae</taxon>
        <taxon>Streptophyta</taxon>
        <taxon>Embryophyta</taxon>
        <taxon>Tracheophyta</taxon>
        <taxon>Spermatophyta</taxon>
        <taxon>Magnoliopsida</taxon>
        <taxon>Liliopsida</taxon>
        <taxon>Arecaceae</taxon>
        <taxon>Arecoideae</taxon>
        <taxon>Cocoseae</taxon>
        <taxon>Attaleinae</taxon>
        <taxon>Cocos</taxon>
    </lineage>
</organism>
<dbReference type="AlphaFoldDB" id="A0A8K0I810"/>
<proteinExistence type="predicted"/>
<accession>A0A8K0I810</accession>
<comment type="caution">
    <text evidence="1">The sequence shown here is derived from an EMBL/GenBank/DDBJ whole genome shotgun (WGS) entry which is preliminary data.</text>
</comment>
<keyword evidence="2" id="KW-1185">Reference proteome</keyword>
<evidence type="ECO:0000313" key="2">
    <source>
        <dbReference type="Proteomes" id="UP000797356"/>
    </source>
</evidence>
<evidence type="ECO:0000313" key="1">
    <source>
        <dbReference type="EMBL" id="KAG1341839.1"/>
    </source>
</evidence>
<gene>
    <name evidence="1" type="ORF">COCNU_05G000680</name>
</gene>
<sequence length="115" mass="13291">MRNGQLEDDPYLSSNKDKSILLEDEKDYPSQLDIKVLKLKELPFKQNLYNVSIKLALSWVMRPIFSSIKSALKRKMGSLGSVFIKEAVKYPTKDSYLHSNLGAICRNIEHRPHRN</sequence>
<protein>
    <submittedName>
        <fullName evidence="1">Uncharacterized protein</fullName>
    </submittedName>
</protein>
<reference evidence="1" key="1">
    <citation type="journal article" date="2017" name="Gigascience">
        <title>The genome draft of coconut (Cocos nucifera).</title>
        <authorList>
            <person name="Xiao Y."/>
            <person name="Xu P."/>
            <person name="Fan H."/>
            <person name="Baudouin L."/>
            <person name="Xia W."/>
            <person name="Bocs S."/>
            <person name="Xu J."/>
            <person name="Li Q."/>
            <person name="Guo A."/>
            <person name="Zhou L."/>
            <person name="Li J."/>
            <person name="Wu Y."/>
            <person name="Ma Z."/>
            <person name="Armero A."/>
            <person name="Issali A.E."/>
            <person name="Liu N."/>
            <person name="Peng M."/>
            <person name="Yang Y."/>
        </authorList>
    </citation>
    <scope>NUCLEOTIDE SEQUENCE</scope>
    <source>
        <tissue evidence="1">Spear leaf of Hainan Tall coconut</tissue>
    </source>
</reference>
<reference evidence="1" key="2">
    <citation type="submission" date="2019-07" db="EMBL/GenBank/DDBJ databases">
        <authorList>
            <person name="Yang Y."/>
            <person name="Bocs S."/>
            <person name="Baudouin L."/>
        </authorList>
    </citation>
    <scope>NUCLEOTIDE SEQUENCE</scope>
    <source>
        <tissue evidence="1">Spear leaf of Hainan Tall coconut</tissue>
    </source>
</reference>
<dbReference type="EMBL" id="CM017876">
    <property type="protein sequence ID" value="KAG1341839.1"/>
    <property type="molecule type" value="Genomic_DNA"/>
</dbReference>
<dbReference type="Proteomes" id="UP000797356">
    <property type="component" value="Chromosome 5"/>
</dbReference>